<dbReference type="GO" id="GO:0031663">
    <property type="term" value="P:lipopolysaccharide-mediated signaling pathway"/>
    <property type="evidence" value="ECO:0007669"/>
    <property type="project" value="Ensembl"/>
</dbReference>
<evidence type="ECO:0000313" key="15">
    <source>
        <dbReference type="Proteomes" id="UP000001645"/>
    </source>
</evidence>
<dbReference type="OrthoDB" id="536948at2759"/>
<keyword evidence="6 11" id="KW-0472">Membrane</keyword>
<dbReference type="InParanoid" id="G1N0W3"/>
<dbReference type="HOGENOM" id="CLU_026713_1_0_1"/>
<feature type="signal peptide" evidence="12">
    <location>
        <begin position="1"/>
        <end position="24"/>
    </location>
</feature>
<dbReference type="Pfam" id="PF00530">
    <property type="entry name" value="SRCR"/>
    <property type="match status" value="2"/>
</dbReference>
<evidence type="ECO:0000256" key="7">
    <source>
        <dbReference type="ARBA" id="ARBA00023157"/>
    </source>
</evidence>
<evidence type="ECO:0000256" key="2">
    <source>
        <dbReference type="ARBA" id="ARBA00022692"/>
    </source>
</evidence>
<gene>
    <name evidence="14" type="primary">CD6</name>
</gene>
<evidence type="ECO:0000256" key="10">
    <source>
        <dbReference type="SAM" id="MobiDB-lite"/>
    </source>
</evidence>
<dbReference type="SUPFAM" id="SSF56487">
    <property type="entry name" value="SRCR-like"/>
    <property type="match status" value="3"/>
</dbReference>
<dbReference type="GO" id="GO:0031638">
    <property type="term" value="P:zymogen activation"/>
    <property type="evidence" value="ECO:0007669"/>
    <property type="project" value="TreeGrafter"/>
</dbReference>
<evidence type="ECO:0000256" key="1">
    <source>
        <dbReference type="ARBA" id="ARBA00004167"/>
    </source>
</evidence>
<dbReference type="PROSITE" id="PS50287">
    <property type="entry name" value="SRCR_2"/>
    <property type="match status" value="2"/>
</dbReference>
<dbReference type="AlphaFoldDB" id="G1N0W3"/>
<dbReference type="FunFam" id="3.10.250.10:FF:000016">
    <property type="entry name" value="Scavenger receptor cysteine-rich protein type 12"/>
    <property type="match status" value="1"/>
</dbReference>
<evidence type="ECO:0000256" key="11">
    <source>
        <dbReference type="SAM" id="Phobius"/>
    </source>
</evidence>
<evidence type="ECO:0000256" key="8">
    <source>
        <dbReference type="ARBA" id="ARBA00023180"/>
    </source>
</evidence>
<keyword evidence="4" id="KW-0677">Repeat</keyword>
<keyword evidence="7 9" id="KW-1015">Disulfide bond</keyword>
<organism evidence="14 15">
    <name type="scientific">Meleagris gallopavo</name>
    <name type="common">Wild turkey</name>
    <dbReference type="NCBI Taxonomy" id="9103"/>
    <lineage>
        <taxon>Eukaryota</taxon>
        <taxon>Metazoa</taxon>
        <taxon>Chordata</taxon>
        <taxon>Craniata</taxon>
        <taxon>Vertebrata</taxon>
        <taxon>Euteleostomi</taxon>
        <taxon>Archelosauria</taxon>
        <taxon>Archosauria</taxon>
        <taxon>Dinosauria</taxon>
        <taxon>Saurischia</taxon>
        <taxon>Theropoda</taxon>
        <taxon>Coelurosauria</taxon>
        <taxon>Aves</taxon>
        <taxon>Neognathae</taxon>
        <taxon>Galloanserae</taxon>
        <taxon>Galliformes</taxon>
        <taxon>Phasianidae</taxon>
        <taxon>Meleagridinae</taxon>
        <taxon>Meleagris</taxon>
    </lineage>
</organism>
<comment type="subcellular location">
    <subcellularLocation>
        <location evidence="1">Membrane</location>
        <topology evidence="1">Single-pass membrane protein</topology>
    </subcellularLocation>
</comment>
<keyword evidence="8" id="KW-0325">Glycoprotein</keyword>
<keyword evidence="2 11" id="KW-0812">Transmembrane</keyword>
<feature type="region of interest" description="Disordered" evidence="10">
    <location>
        <begin position="556"/>
        <end position="615"/>
    </location>
</feature>
<reference evidence="14" key="3">
    <citation type="submission" date="2025-09" db="UniProtKB">
        <authorList>
            <consortium name="Ensembl"/>
        </authorList>
    </citation>
    <scope>IDENTIFICATION</scope>
</reference>
<dbReference type="GO" id="GO:0042101">
    <property type="term" value="C:T cell receptor complex"/>
    <property type="evidence" value="ECO:0007669"/>
    <property type="project" value="Ensembl"/>
</dbReference>
<dbReference type="GeneTree" id="ENSGT00940000161029"/>
<evidence type="ECO:0000259" key="13">
    <source>
        <dbReference type="PROSITE" id="PS50287"/>
    </source>
</evidence>
<evidence type="ECO:0000313" key="14">
    <source>
        <dbReference type="Ensembl" id="ENSMGAP00000005095.3"/>
    </source>
</evidence>
<feature type="chain" id="PRO_5032366875" evidence="12">
    <location>
        <begin position="25"/>
        <end position="615"/>
    </location>
</feature>
<dbReference type="GO" id="GO:0042802">
    <property type="term" value="F:identical protein binding"/>
    <property type="evidence" value="ECO:0007669"/>
    <property type="project" value="Ensembl"/>
</dbReference>
<accession>G1N0W3</accession>
<dbReference type="SMART" id="SM00202">
    <property type="entry name" value="SR"/>
    <property type="match status" value="2"/>
</dbReference>
<feature type="region of interest" description="Disordered" evidence="10">
    <location>
        <begin position="407"/>
        <end position="445"/>
    </location>
</feature>
<dbReference type="GO" id="GO:0007157">
    <property type="term" value="P:heterophilic cell-cell adhesion via plasma membrane cell adhesion molecules"/>
    <property type="evidence" value="ECO:0007669"/>
    <property type="project" value="Ensembl"/>
</dbReference>
<proteinExistence type="predicted"/>
<dbReference type="GO" id="GO:0042102">
    <property type="term" value="P:positive regulation of T cell proliferation"/>
    <property type="evidence" value="ECO:0007669"/>
    <property type="project" value="Ensembl"/>
</dbReference>
<dbReference type="GO" id="GO:0001772">
    <property type="term" value="C:immunological synapse"/>
    <property type="evidence" value="ECO:0007669"/>
    <property type="project" value="Ensembl"/>
</dbReference>
<evidence type="ECO:0000256" key="9">
    <source>
        <dbReference type="PROSITE-ProRule" id="PRU00196"/>
    </source>
</evidence>
<dbReference type="GO" id="GO:0002438">
    <property type="term" value="P:acute inflammatory response to antigenic stimulus"/>
    <property type="evidence" value="ECO:0007669"/>
    <property type="project" value="Ensembl"/>
</dbReference>
<dbReference type="Proteomes" id="UP000001645">
    <property type="component" value="Chromosome 5"/>
</dbReference>
<keyword evidence="5 11" id="KW-1133">Transmembrane helix</keyword>
<reference evidence="14 15" key="1">
    <citation type="journal article" date="2010" name="PLoS Biol.">
        <title>Multi-platform next-generation sequencing of the domestic turkey (Meleagris gallopavo): genome assembly and analysis.</title>
        <authorList>
            <person name="Dalloul R.A."/>
            <person name="Long J.A."/>
            <person name="Zimin A.V."/>
            <person name="Aslam L."/>
            <person name="Beal K."/>
            <person name="Blomberg L.A."/>
            <person name="Bouffard P."/>
            <person name="Burt D.W."/>
            <person name="Crasta O."/>
            <person name="Crooijmans R.P."/>
            <person name="Cooper K."/>
            <person name="Coulombe R.A."/>
            <person name="De S."/>
            <person name="Delany M.E."/>
            <person name="Dodgson J.B."/>
            <person name="Dong J.J."/>
            <person name="Evans C."/>
            <person name="Frederickson K.M."/>
            <person name="Flicek P."/>
            <person name="Florea L."/>
            <person name="Folkerts O."/>
            <person name="Groenen M.A."/>
            <person name="Harkins T.T."/>
            <person name="Herrero J."/>
            <person name="Hoffmann S."/>
            <person name="Megens H.J."/>
            <person name="Jiang A."/>
            <person name="de Jong P."/>
            <person name="Kaiser P."/>
            <person name="Kim H."/>
            <person name="Kim K.W."/>
            <person name="Kim S."/>
            <person name="Langenberger D."/>
            <person name="Lee M.K."/>
            <person name="Lee T."/>
            <person name="Mane S."/>
            <person name="Marcais G."/>
            <person name="Marz M."/>
            <person name="McElroy A.P."/>
            <person name="Modise T."/>
            <person name="Nefedov M."/>
            <person name="Notredame C."/>
            <person name="Paton I.R."/>
            <person name="Payne W.S."/>
            <person name="Pertea G."/>
            <person name="Prickett D."/>
            <person name="Puiu D."/>
            <person name="Qioa D."/>
            <person name="Raineri E."/>
            <person name="Ruffier M."/>
            <person name="Salzberg S.L."/>
            <person name="Schatz M.C."/>
            <person name="Scheuring C."/>
            <person name="Schmidt C.J."/>
            <person name="Schroeder S."/>
            <person name="Searle S.M."/>
            <person name="Smith E.J."/>
            <person name="Smith J."/>
            <person name="Sonstegard T.S."/>
            <person name="Stadler P.F."/>
            <person name="Tafer H."/>
            <person name="Tu Z.J."/>
            <person name="Van Tassell C.P."/>
            <person name="Vilella A.J."/>
            <person name="Williams K.P."/>
            <person name="Yorke J.A."/>
            <person name="Zhang L."/>
            <person name="Zhang H.B."/>
            <person name="Zhang X."/>
            <person name="Zhang Y."/>
            <person name="Reed K.M."/>
        </authorList>
    </citation>
    <scope>NUCLEOTIDE SEQUENCE [LARGE SCALE GENOMIC DNA]</scope>
</reference>
<dbReference type="GO" id="GO:1900017">
    <property type="term" value="P:positive regulation of cytokine production involved in inflammatory response"/>
    <property type="evidence" value="ECO:0007669"/>
    <property type="project" value="Ensembl"/>
</dbReference>
<dbReference type="PRINTS" id="PR00258">
    <property type="entry name" value="SPERACTRCPTR"/>
</dbReference>
<protein>
    <submittedName>
        <fullName evidence="14">CD6 molecule</fullName>
    </submittedName>
</protein>
<feature type="disulfide bond" evidence="9">
    <location>
        <begin position="283"/>
        <end position="293"/>
    </location>
</feature>
<dbReference type="InterPro" id="IPR001190">
    <property type="entry name" value="SRCR"/>
</dbReference>
<evidence type="ECO:0000256" key="5">
    <source>
        <dbReference type="ARBA" id="ARBA00022989"/>
    </source>
</evidence>
<evidence type="ECO:0000256" key="6">
    <source>
        <dbReference type="ARBA" id="ARBA00023136"/>
    </source>
</evidence>
<comment type="caution">
    <text evidence="9">Lacks conserved residue(s) required for the propagation of feature annotation.</text>
</comment>
<feature type="compositionally biased region" description="Polar residues" evidence="10">
    <location>
        <begin position="424"/>
        <end position="433"/>
    </location>
</feature>
<dbReference type="PANTHER" id="PTHR48071:SF18">
    <property type="entry name" value="DELETED IN MALIGNANT BRAIN TUMORS 1 PROTEIN-RELATED"/>
    <property type="match status" value="1"/>
</dbReference>
<dbReference type="PANTHER" id="PTHR48071">
    <property type="entry name" value="SRCR DOMAIN-CONTAINING PROTEIN"/>
    <property type="match status" value="1"/>
</dbReference>
<dbReference type="InterPro" id="IPR036772">
    <property type="entry name" value="SRCR-like_dom_sf"/>
</dbReference>
<name>G1N0W3_MELGA</name>
<reference evidence="14" key="2">
    <citation type="submission" date="2025-08" db="UniProtKB">
        <authorList>
            <consortium name="Ensembl"/>
        </authorList>
    </citation>
    <scope>IDENTIFICATION</scope>
</reference>
<keyword evidence="15" id="KW-1185">Reference proteome</keyword>
<dbReference type="GO" id="GO:0070891">
    <property type="term" value="F:lipoteichoic acid binding"/>
    <property type="evidence" value="ECO:0007669"/>
    <property type="project" value="Ensembl"/>
</dbReference>
<feature type="domain" description="SRCR" evidence="13">
    <location>
        <begin position="47"/>
        <end position="214"/>
    </location>
</feature>
<dbReference type="GO" id="GO:0005615">
    <property type="term" value="C:extracellular space"/>
    <property type="evidence" value="ECO:0007669"/>
    <property type="project" value="TreeGrafter"/>
</dbReference>
<dbReference type="GO" id="GO:0001530">
    <property type="term" value="F:lipopolysaccharide binding"/>
    <property type="evidence" value="ECO:0007669"/>
    <property type="project" value="Ensembl"/>
</dbReference>
<feature type="transmembrane region" description="Helical" evidence="11">
    <location>
        <begin position="352"/>
        <end position="377"/>
    </location>
</feature>
<evidence type="ECO:0000256" key="3">
    <source>
        <dbReference type="ARBA" id="ARBA00022729"/>
    </source>
</evidence>
<dbReference type="FunFam" id="3.10.250.10:FF:000017">
    <property type="entry name" value="CD6 molecule"/>
    <property type="match status" value="1"/>
</dbReference>
<feature type="domain" description="SRCR" evidence="13">
    <location>
        <begin position="219"/>
        <end position="314"/>
    </location>
</feature>
<keyword evidence="3 12" id="KW-0732">Signal</keyword>
<dbReference type="Ensembl" id="ENSMGAT00000005824.3">
    <property type="protein sequence ID" value="ENSMGAP00000005095.3"/>
    <property type="gene ID" value="ENSMGAG00000005214.3"/>
</dbReference>
<feature type="disulfide bond" evidence="9">
    <location>
        <begin position="185"/>
        <end position="195"/>
    </location>
</feature>
<dbReference type="GO" id="GO:0004252">
    <property type="term" value="F:serine-type endopeptidase activity"/>
    <property type="evidence" value="ECO:0007669"/>
    <property type="project" value="TreeGrafter"/>
</dbReference>
<sequence length="615" mass="65518">MEVLCLLLAALCAAAVPKPAPVEATGVLTAVPRNTTAEPGPWSTALLRLAGGSHPCEGTVQVQHRGHWMPVCRGSWSAAASRELCHHLHCGDAEGDAVMASLDSDRDFSKGCPTAVANCSGWEPQLCQLQLATEPSCCAAGPANVTCTDAAVVCRQLGCGWALRAPREAAFGRGHGPVLLDEVNCSGHEEQLGECPAALQHDCSHKEDASVVCSEHHEWRLSGGKDGCAGRVEVHYRGTWSTVCDSTWYMLEAAVLCHMLGCGEPLLRPSFHHTLPTKMLYECPDWQPSLAYCHWTYNKSAPCHESRAAGVICNGSQGLQTPTLEVTVMPSGGTSPSTTKGLGALSPLHMPLFIPCVVLAALLLLTLVVFTTALLYLRKRSALTLGTPVPLLVTHSSQGHDMPLETCNNYREAPADFPKGPDSTPATLPTTKGSDSSDSDYEHYDFSSKPPVALSTFHNSQRRQPGEQLLVPTQDGMEPFPTEVPTMQCAHPWGRVRSSSSSSSSSSPEPYCSESAASTCAWHCPQPPSSSTHQHTAPTTPPAMPCVAIPVLNMPWVPPPPTDPDHADSSSTSSGEWYENVQGAETCGDPSLEEHTQDPSFSEGSDYDDIQGSGC</sequence>
<dbReference type="Gene3D" id="3.10.250.10">
    <property type="entry name" value="SRCR-like domain"/>
    <property type="match status" value="3"/>
</dbReference>
<evidence type="ECO:0000256" key="4">
    <source>
        <dbReference type="ARBA" id="ARBA00022737"/>
    </source>
</evidence>
<evidence type="ECO:0000256" key="12">
    <source>
        <dbReference type="SAM" id="SignalP"/>
    </source>
</evidence>
<dbReference type="GO" id="GO:0001771">
    <property type="term" value="P:immunological synapse formation"/>
    <property type="evidence" value="ECO:0007669"/>
    <property type="project" value="Ensembl"/>
</dbReference>
<dbReference type="Bgee" id="ENSMGAG00000005214">
    <property type="expression patterns" value="Expressed in thymus and 6 other cell types or tissues"/>
</dbReference>